<gene>
    <name evidence="2" type="ORF">NQ318_019093</name>
</gene>
<accession>A0AAV8Y783</accession>
<comment type="caution">
    <text evidence="2">The sequence shown here is derived from an EMBL/GenBank/DDBJ whole genome shotgun (WGS) entry which is preliminary data.</text>
</comment>
<dbReference type="AlphaFoldDB" id="A0AAV8Y783"/>
<name>A0AAV8Y783_9CUCU</name>
<proteinExistence type="predicted"/>
<feature type="region of interest" description="Disordered" evidence="1">
    <location>
        <begin position="1"/>
        <end position="42"/>
    </location>
</feature>
<evidence type="ECO:0000313" key="2">
    <source>
        <dbReference type="EMBL" id="KAJ8947012.1"/>
    </source>
</evidence>
<protein>
    <submittedName>
        <fullName evidence="2">Uncharacterized protein</fullName>
    </submittedName>
</protein>
<keyword evidence="3" id="KW-1185">Reference proteome</keyword>
<organism evidence="2 3">
    <name type="scientific">Aromia moschata</name>
    <dbReference type="NCBI Taxonomy" id="1265417"/>
    <lineage>
        <taxon>Eukaryota</taxon>
        <taxon>Metazoa</taxon>
        <taxon>Ecdysozoa</taxon>
        <taxon>Arthropoda</taxon>
        <taxon>Hexapoda</taxon>
        <taxon>Insecta</taxon>
        <taxon>Pterygota</taxon>
        <taxon>Neoptera</taxon>
        <taxon>Endopterygota</taxon>
        <taxon>Coleoptera</taxon>
        <taxon>Polyphaga</taxon>
        <taxon>Cucujiformia</taxon>
        <taxon>Chrysomeloidea</taxon>
        <taxon>Cerambycidae</taxon>
        <taxon>Cerambycinae</taxon>
        <taxon>Callichromatini</taxon>
        <taxon>Aromia</taxon>
    </lineage>
</organism>
<dbReference type="Proteomes" id="UP001162162">
    <property type="component" value="Unassembled WGS sequence"/>
</dbReference>
<reference evidence="2" key="1">
    <citation type="journal article" date="2023" name="Insect Mol. Biol.">
        <title>Genome sequencing provides insights into the evolution of gene families encoding plant cell wall-degrading enzymes in longhorned beetles.</title>
        <authorList>
            <person name="Shin N.R."/>
            <person name="Okamura Y."/>
            <person name="Kirsch R."/>
            <person name="Pauchet Y."/>
        </authorList>
    </citation>
    <scope>NUCLEOTIDE SEQUENCE</scope>
    <source>
        <strain evidence="2">AMC_N1</strain>
    </source>
</reference>
<evidence type="ECO:0000313" key="3">
    <source>
        <dbReference type="Proteomes" id="UP001162162"/>
    </source>
</evidence>
<evidence type="ECO:0000256" key="1">
    <source>
        <dbReference type="SAM" id="MobiDB-lite"/>
    </source>
</evidence>
<sequence>MLQITDGSLETDEEDHAPQDDDENPPPSKKKSRKSSNLSNHKMKRYEGSGFVKETVVEVCASIIEDIPIAELQIIRPLTILKDVLEKNGMLKVNRRNAGRPRQARTILVEEEILEHYLDFLQNTLPDLFDDLPLNLHNQMYFIHTVPHHTLHVLIDNYVIKHEFSENVINGCILNLSPFRIPSVNTISILFGRSVTNPLDARSLFPTPLVSDCGTGIDNTIVDRASVQYEKANTYCYCLPLHN</sequence>
<feature type="compositionally biased region" description="Acidic residues" evidence="1">
    <location>
        <begin position="9"/>
        <end position="24"/>
    </location>
</feature>
<dbReference type="EMBL" id="JAPWTK010000171">
    <property type="protein sequence ID" value="KAJ8947012.1"/>
    <property type="molecule type" value="Genomic_DNA"/>
</dbReference>